<feature type="transmembrane region" description="Helical" evidence="8">
    <location>
        <begin position="219"/>
        <end position="239"/>
    </location>
</feature>
<evidence type="ECO:0000259" key="9">
    <source>
        <dbReference type="Pfam" id="PF01694"/>
    </source>
</evidence>
<dbReference type="SUPFAM" id="SSF144091">
    <property type="entry name" value="Rhomboid-like"/>
    <property type="match status" value="1"/>
</dbReference>
<keyword evidence="11" id="KW-1185">Reference proteome</keyword>
<protein>
    <submittedName>
        <fullName evidence="10">Rhomboid family intramembrane serine protease</fullName>
    </submittedName>
</protein>
<dbReference type="GO" id="GO:0006508">
    <property type="term" value="P:proteolysis"/>
    <property type="evidence" value="ECO:0007669"/>
    <property type="project" value="UniProtKB-KW"/>
</dbReference>
<keyword evidence="4" id="KW-0378">Hydrolase</keyword>
<feature type="compositionally biased region" description="Pro residues" evidence="7">
    <location>
        <begin position="1"/>
        <end position="19"/>
    </location>
</feature>
<dbReference type="InterPro" id="IPR022764">
    <property type="entry name" value="Peptidase_S54_rhomboid_dom"/>
</dbReference>
<gene>
    <name evidence="10" type="ORF">EXU48_00530</name>
</gene>
<keyword evidence="3 8" id="KW-0812">Transmembrane</keyword>
<evidence type="ECO:0000256" key="1">
    <source>
        <dbReference type="ARBA" id="ARBA00004141"/>
    </source>
</evidence>
<comment type="similarity">
    <text evidence="2">Belongs to the peptidase S54 family.</text>
</comment>
<evidence type="ECO:0000256" key="2">
    <source>
        <dbReference type="ARBA" id="ARBA00009045"/>
    </source>
</evidence>
<comment type="caution">
    <text evidence="10">The sequence shown here is derived from an EMBL/GenBank/DDBJ whole genome shotgun (WGS) entry which is preliminary data.</text>
</comment>
<feature type="transmembrane region" description="Helical" evidence="8">
    <location>
        <begin position="269"/>
        <end position="289"/>
    </location>
</feature>
<keyword evidence="5 8" id="KW-1133">Transmembrane helix</keyword>
<feature type="transmembrane region" description="Helical" evidence="8">
    <location>
        <begin position="128"/>
        <end position="154"/>
    </location>
</feature>
<evidence type="ECO:0000256" key="3">
    <source>
        <dbReference type="ARBA" id="ARBA00022692"/>
    </source>
</evidence>
<evidence type="ECO:0000313" key="10">
    <source>
        <dbReference type="EMBL" id="TDE98735.1"/>
    </source>
</evidence>
<accession>A0ABY2E8A6</accession>
<dbReference type="EMBL" id="SMNA01000001">
    <property type="protein sequence ID" value="TDE98735.1"/>
    <property type="molecule type" value="Genomic_DNA"/>
</dbReference>
<feature type="transmembrane region" description="Helical" evidence="8">
    <location>
        <begin position="192"/>
        <end position="212"/>
    </location>
</feature>
<sequence length="290" mass="30726">MTAYPPAPPPGQPGQPGPPGAGGGPPVCPRHPERVAYVRCQRCGRPACPECQRPAAVGVHCVDCVREEARAVRPRTTVLGARVGPDNRPVVTITIIAICVVLFVADYVSPTLRMRLIFAPVLGEVEPYRMITTAFLHAGIVHLLFNMYALWIVGPFLEQMLGRWRFIALYLLSAFGGSVAVIALAGDQVWNIPTVGASGAVFGLFAAIAVVLRRTGREARQILVVIAINVVIGFVIPGISWQAHLGGLLTGAALGALFAYLPKKERTRGAIAGVALVAAILIGITMAVYA</sequence>
<name>A0ABY2E8A6_9MICO</name>
<dbReference type="PANTHER" id="PTHR43731">
    <property type="entry name" value="RHOMBOID PROTEASE"/>
    <property type="match status" value="1"/>
</dbReference>
<evidence type="ECO:0000313" key="11">
    <source>
        <dbReference type="Proteomes" id="UP000504882"/>
    </source>
</evidence>
<feature type="transmembrane region" description="Helical" evidence="8">
    <location>
        <begin position="166"/>
        <end position="186"/>
    </location>
</feature>
<dbReference type="GO" id="GO:0008233">
    <property type="term" value="F:peptidase activity"/>
    <property type="evidence" value="ECO:0007669"/>
    <property type="project" value="UniProtKB-KW"/>
</dbReference>
<dbReference type="Gene3D" id="1.20.1540.10">
    <property type="entry name" value="Rhomboid-like"/>
    <property type="match status" value="1"/>
</dbReference>
<feature type="region of interest" description="Disordered" evidence="7">
    <location>
        <begin position="1"/>
        <end position="26"/>
    </location>
</feature>
<dbReference type="PANTHER" id="PTHR43731:SF14">
    <property type="entry name" value="PRESENILIN-ASSOCIATED RHOMBOID-LIKE PROTEIN, MITOCHONDRIAL"/>
    <property type="match status" value="1"/>
</dbReference>
<keyword evidence="6 8" id="KW-0472">Membrane</keyword>
<dbReference type="Proteomes" id="UP000504882">
    <property type="component" value="Unassembled WGS sequence"/>
</dbReference>
<proteinExistence type="inferred from homology"/>
<dbReference type="SUPFAM" id="SSF57845">
    <property type="entry name" value="B-box zinc-binding domain"/>
    <property type="match status" value="1"/>
</dbReference>
<keyword evidence="10" id="KW-0645">Protease</keyword>
<dbReference type="InterPro" id="IPR050925">
    <property type="entry name" value="Rhomboid_protease_S54"/>
</dbReference>
<feature type="transmembrane region" description="Helical" evidence="8">
    <location>
        <begin position="245"/>
        <end position="262"/>
    </location>
</feature>
<evidence type="ECO:0000256" key="7">
    <source>
        <dbReference type="SAM" id="MobiDB-lite"/>
    </source>
</evidence>
<feature type="domain" description="Peptidase S54 rhomboid" evidence="9">
    <location>
        <begin position="126"/>
        <end position="259"/>
    </location>
</feature>
<dbReference type="Pfam" id="PF01694">
    <property type="entry name" value="Rhomboid"/>
    <property type="match status" value="1"/>
</dbReference>
<evidence type="ECO:0000256" key="8">
    <source>
        <dbReference type="SAM" id="Phobius"/>
    </source>
</evidence>
<dbReference type="InterPro" id="IPR035952">
    <property type="entry name" value="Rhomboid-like_sf"/>
</dbReference>
<comment type="subcellular location">
    <subcellularLocation>
        <location evidence="1">Membrane</location>
        <topology evidence="1">Multi-pass membrane protein</topology>
    </subcellularLocation>
</comment>
<evidence type="ECO:0000256" key="4">
    <source>
        <dbReference type="ARBA" id="ARBA00022801"/>
    </source>
</evidence>
<organism evidence="10 11">
    <name type="scientific">Occultella glacieicola</name>
    <dbReference type="NCBI Taxonomy" id="2518684"/>
    <lineage>
        <taxon>Bacteria</taxon>
        <taxon>Bacillati</taxon>
        <taxon>Actinomycetota</taxon>
        <taxon>Actinomycetes</taxon>
        <taxon>Micrococcales</taxon>
        <taxon>Ruaniaceae</taxon>
        <taxon>Occultella</taxon>
    </lineage>
</organism>
<reference evidence="10 11" key="1">
    <citation type="submission" date="2019-03" db="EMBL/GenBank/DDBJ databases">
        <title>Genomic features of bacteria from cold environments.</title>
        <authorList>
            <person name="Shen L."/>
        </authorList>
    </citation>
    <scope>NUCLEOTIDE SEQUENCE [LARGE SCALE GENOMIC DNA]</scope>
    <source>
        <strain evidence="11">T3246-1</strain>
    </source>
</reference>
<evidence type="ECO:0000256" key="5">
    <source>
        <dbReference type="ARBA" id="ARBA00022989"/>
    </source>
</evidence>
<feature type="transmembrane region" description="Helical" evidence="8">
    <location>
        <begin position="90"/>
        <end position="108"/>
    </location>
</feature>
<evidence type="ECO:0000256" key="6">
    <source>
        <dbReference type="ARBA" id="ARBA00023136"/>
    </source>
</evidence>